<evidence type="ECO:0000313" key="2">
    <source>
        <dbReference type="EMBL" id="QDY51632.1"/>
    </source>
</evidence>
<gene>
    <name evidence="2" type="ORF">1_17</name>
</gene>
<reference evidence="2" key="1">
    <citation type="submission" date="2018-11" db="EMBL/GenBank/DDBJ databases">
        <title>A distinct lineage of giant viruses engineers rhodopsin photosystems in predatory marine eukaryotes.</title>
        <authorList>
            <person name="Needham D.M."/>
            <person name="Yoshizawa S."/>
            <person name="Hosaka T."/>
            <person name="Poirier C."/>
            <person name="Choi C.-J."/>
            <person name="Hehenberger E."/>
            <person name="Irwin N.A.T."/>
            <person name="Wilken S."/>
            <person name="Yung C.-M."/>
            <person name="Bachy C."/>
            <person name="Kurihara R."/>
            <person name="Nakajima Y."/>
            <person name="Kojima K."/>
            <person name="Kimura-Someya T."/>
            <person name="Leonard G."/>
            <person name="Malmstrom R.R."/>
            <person name="Mende D."/>
            <person name="Olson D.K."/>
            <person name="Sudo Y."/>
            <person name="Sudek S."/>
            <person name="Richards T.A."/>
            <person name="DeLong E.F."/>
            <person name="Keeling P.J."/>
            <person name="Santoro A.E."/>
            <person name="Shirouzu M."/>
            <person name="Iwasaki W."/>
            <person name="Worden A.Z."/>
        </authorList>
    </citation>
    <scope>NUCLEOTIDE SEQUENCE</scope>
</reference>
<feature type="compositionally biased region" description="Low complexity" evidence="1">
    <location>
        <begin position="688"/>
        <end position="720"/>
    </location>
</feature>
<proteinExistence type="predicted"/>
<evidence type="ECO:0000256" key="1">
    <source>
        <dbReference type="SAM" id="MobiDB-lite"/>
    </source>
</evidence>
<dbReference type="EMBL" id="MK250085">
    <property type="protein sequence ID" value="QDY51632.1"/>
    <property type="molecule type" value="Genomic_DNA"/>
</dbReference>
<sequence>MNDINEILFSPQFCLDLFKVIYNKKEYLFIGRVTKEELEIINKIKEDKNLSFQEKKNLADRYGRTAVDILSEKITPKTIFIQEVILLNDNIKTIKEKIFYSLSNKYGNPFLDIDKQYLFSQKIMDYGFITSIIPNLFMNKKILSRDEIISHLSKIMKTNIFKFKQEKYKLEELQDYFTRLVNSNTYIYHDIGLSQSLVNLNNDKNICDYVDINKNKDNDSAFAHRKINNDFIILNNIINQTKYDDENNIKMNQDIHLVYLDELSKKEKNYDYLVKQYFPFVSKDKKNDYERKRMIDSLDELYEKQSITFKKILYNLKSKQLNIINYVKIIKKNIITLNIDLHDLYKKINVSEDIPFINIKYTKLVRNKPRNETLFKLHKPVFNTRSQLTSKILDNWKNGTLDMDYKERKYDNSDELLFRENNFMHLVLKFENNYLAFYLSTEGKILVIFPILRKKKKDKLEQMFFKYMAKINDIIQDINNILNNIEKTNTPDSKVYDLKKSIIPIDETNIKNIKMNFTKSIPLSNIPNLNTVFKEMNLFFYSSGKNVYGLKNINNFGTDEYIVNYVIDRFFNDDKITFEKIAPEIAENFNRSDSDVKKILQTIDKDTKDDKIKNKRNNELNKAEVFFYNDLGKRQTKINFTCHNINQLVFVNNLINLMVKELNDFTNRKKTKKISQSVKKSFISIPKSSESNNNNNSDFSLLNNDSNNNTNSSKSSSSNSYQEEIVPERIDDLEYNGLTVSQYFRNMRKKYDEKFFKGNYTRSCPATEDRIPVIVSKALWEYIAKNKRFSDGLDKYKEDSIDDEKYRIITGSEDIENVYICPRIYCVRCMVPIKTDEFIKKDLRCPFCNGKPTKVKGVRGRFDEEHTVKIRGDDYWKNNKWEKIQVDCADCLGKMRYIDYYKNDYKCIKCDSENVKVDENEIIPFLLDIKKQKLKIPSILESSLSPMFPRKKPGSVPPCCDKNAGEKRTKDSKENIFKDSSTKLTHDEIGLLPSDLNELLNNNNSIQIKNGTFVTTEGNKKKVFYKYKFYEKTKILAFDKKKTPINRKLIFRLGNNYVKESNSFILALHKLKCIEELIENKSLKERSKFSFKEITDNIDLLTYASVNNGNLNEIFRYKQTIGKENYQELNLQVDENSVRELNNSLQNFKAYCNNKNEFKNYTHYVELLGRSGILFKNNYNIVVIDKVLGEDKNIRINCPLYSYNSKYETIFVIKFIDEKNKEYFEPIIKINLDKVERPIQYSFPENDKNFINVFKIIKDICLKNLHNKPYNLYDITNIVNQTKFKIDYHVINKHFKVVGVILNNSLFIPIFPSGINNKISILKNKKFEIIGINFIEILPYEEFLSKSKEFLDEIKNKNIDIYPEFLQELRQTKSNGNINGLILKDNLFVPIKDGRGKNNSNQSNNLESEFKINNLIYNKNNIEQNKKDEYLDIKIKINRLLLRKENKDINKELKKIIFNPVLIKKDKKLLMIKFLGQLNLEVPKKHINKLIDELLINTKNTRLYLKQRFRTKKISQNNNILLDDFNNIRRRLYGTKKLKYEREIKQFNTKKIKDIDIGDKFKVNNIGTIKNTPISIKRSIKIKKKKNIVVPEVQGTNFDMFGYDKSKDPEEKNLKPGKCKLPFKTRYNSYTGNNNNKKQAQNTEYFYDCLPTSDGPICPTGDIGEDEVFKKNKHHYAYCNYDDYFDRQEKYILNNGVKKFNEDECSKEPMFIRRKTEDGIQRVPVTKKCIINQDRKKTAFDKKNPSETFKCLKKTKKGTKLFTSKDSADCFI</sequence>
<accession>A0A5B8IHB3</accession>
<protein>
    <submittedName>
        <fullName evidence="2">Uncharacterized protein</fullName>
    </submittedName>
</protein>
<name>A0A5B8IHB3_9VIRU</name>
<organism evidence="2">
    <name type="scientific">Mimiviridae sp. ChoanoV1</name>
    <dbReference type="NCBI Taxonomy" id="2596887"/>
    <lineage>
        <taxon>Viruses</taxon>
        <taxon>Varidnaviria</taxon>
        <taxon>Bamfordvirae</taxon>
        <taxon>Nucleocytoviricota</taxon>
        <taxon>Megaviricetes</taxon>
        <taxon>Imitervirales</taxon>
        <taxon>Schizomimiviridae</taxon>
    </lineage>
</organism>
<feature type="region of interest" description="Disordered" evidence="1">
    <location>
        <begin position="686"/>
        <end position="723"/>
    </location>
</feature>